<dbReference type="AlphaFoldDB" id="A0A8H6C753"/>
<dbReference type="RefSeq" id="XP_037147306.1">
    <property type="nucleotide sequence ID" value="XM_037297181.1"/>
</dbReference>
<dbReference type="GeneID" id="59334684"/>
<evidence type="ECO:0000256" key="1">
    <source>
        <dbReference type="SAM" id="MobiDB-lite"/>
    </source>
</evidence>
<reference evidence="2 3" key="1">
    <citation type="journal article" date="2020" name="Genomics">
        <title>Complete, high-quality genomes from long-read metagenomic sequencing of two wolf lichen thalli reveals enigmatic genome architecture.</title>
        <authorList>
            <person name="McKenzie S.K."/>
            <person name="Walston R.F."/>
            <person name="Allen J.L."/>
        </authorList>
    </citation>
    <scope>NUCLEOTIDE SEQUENCE [LARGE SCALE GENOMIC DNA]</scope>
    <source>
        <strain evidence="2">WasteWater1</strain>
    </source>
</reference>
<dbReference type="Proteomes" id="UP000593566">
    <property type="component" value="Unassembled WGS sequence"/>
</dbReference>
<dbReference type="EMBL" id="JACCJB010000024">
    <property type="protein sequence ID" value="KAF6217871.1"/>
    <property type="molecule type" value="Genomic_DNA"/>
</dbReference>
<feature type="compositionally biased region" description="Basic and acidic residues" evidence="1">
    <location>
        <begin position="1"/>
        <end position="10"/>
    </location>
</feature>
<gene>
    <name evidence="2" type="ORF">HO133_006283</name>
</gene>
<feature type="region of interest" description="Disordered" evidence="1">
    <location>
        <begin position="1"/>
        <end position="39"/>
    </location>
</feature>
<accession>A0A8H6C753</accession>
<comment type="caution">
    <text evidence="2">The sequence shown here is derived from an EMBL/GenBank/DDBJ whole genome shotgun (WGS) entry which is preliminary data.</text>
</comment>
<name>A0A8H6C753_9LECA</name>
<keyword evidence="3" id="KW-1185">Reference proteome</keyword>
<proteinExistence type="predicted"/>
<feature type="compositionally biased region" description="Polar residues" evidence="1">
    <location>
        <begin position="13"/>
        <end position="23"/>
    </location>
</feature>
<evidence type="ECO:0000313" key="3">
    <source>
        <dbReference type="Proteomes" id="UP000593566"/>
    </source>
</evidence>
<protein>
    <submittedName>
        <fullName evidence="2">Uncharacterized protein</fullName>
    </submittedName>
</protein>
<evidence type="ECO:0000313" key="2">
    <source>
        <dbReference type="EMBL" id="KAF6217871.1"/>
    </source>
</evidence>
<sequence length="152" mass="16941">MAANTVDDRPPSYMSQDSQTSTLIDRPDPSISGSLKPNHSTRASRLSYATSQGRYSILEYYELTFPLLFSHDGVKKAIVVAVDEEWDTLLKDVQRIFSTRFSNLSNRIKELRVSCSGSLSFGGNGDVLHDENITAMLRYLKSRNGADMISAK</sequence>
<organism evidence="2 3">
    <name type="scientific">Letharia lupina</name>
    <dbReference type="NCBI Taxonomy" id="560253"/>
    <lineage>
        <taxon>Eukaryota</taxon>
        <taxon>Fungi</taxon>
        <taxon>Dikarya</taxon>
        <taxon>Ascomycota</taxon>
        <taxon>Pezizomycotina</taxon>
        <taxon>Lecanoromycetes</taxon>
        <taxon>OSLEUM clade</taxon>
        <taxon>Lecanoromycetidae</taxon>
        <taxon>Lecanorales</taxon>
        <taxon>Lecanorineae</taxon>
        <taxon>Parmeliaceae</taxon>
        <taxon>Letharia</taxon>
    </lineage>
</organism>